<gene>
    <name evidence="1" type="ORF">SAE01_12380</name>
</gene>
<dbReference type="RefSeq" id="WP_147202809.1">
    <property type="nucleotide sequence ID" value="NZ_BJYT01000004.1"/>
</dbReference>
<reference evidence="1 2" key="1">
    <citation type="submission" date="2019-07" db="EMBL/GenBank/DDBJ databases">
        <title>Whole genome shotgun sequence of Segetibacter aerophilus NBRC 106135.</title>
        <authorList>
            <person name="Hosoyama A."/>
            <person name="Uohara A."/>
            <person name="Ohji S."/>
            <person name="Ichikawa N."/>
        </authorList>
    </citation>
    <scope>NUCLEOTIDE SEQUENCE [LARGE SCALE GENOMIC DNA]</scope>
    <source>
        <strain evidence="1 2">NBRC 106135</strain>
    </source>
</reference>
<dbReference type="EMBL" id="BJYT01000004">
    <property type="protein sequence ID" value="GEO08742.1"/>
    <property type="molecule type" value="Genomic_DNA"/>
</dbReference>
<evidence type="ECO:0000313" key="1">
    <source>
        <dbReference type="EMBL" id="GEO08742.1"/>
    </source>
</evidence>
<dbReference type="AlphaFoldDB" id="A0A512B9W2"/>
<dbReference type="Proteomes" id="UP000321513">
    <property type="component" value="Unassembled WGS sequence"/>
</dbReference>
<protein>
    <submittedName>
        <fullName evidence="1">Uncharacterized protein</fullName>
    </submittedName>
</protein>
<dbReference type="OrthoDB" id="9936070at2"/>
<evidence type="ECO:0000313" key="2">
    <source>
        <dbReference type="Proteomes" id="UP000321513"/>
    </source>
</evidence>
<proteinExistence type="predicted"/>
<comment type="caution">
    <text evidence="1">The sequence shown here is derived from an EMBL/GenBank/DDBJ whole genome shotgun (WGS) entry which is preliminary data.</text>
</comment>
<name>A0A512B9W2_9BACT</name>
<accession>A0A512B9W2</accession>
<organism evidence="1 2">
    <name type="scientific">Segetibacter aerophilus</name>
    <dbReference type="NCBI Taxonomy" id="670293"/>
    <lineage>
        <taxon>Bacteria</taxon>
        <taxon>Pseudomonadati</taxon>
        <taxon>Bacteroidota</taxon>
        <taxon>Chitinophagia</taxon>
        <taxon>Chitinophagales</taxon>
        <taxon>Chitinophagaceae</taxon>
        <taxon>Segetibacter</taxon>
    </lineage>
</organism>
<sequence>MEQPISSYVCKRYKKPVAFNCVVNGKPLIAEVIADIENPLEFTVAMRFNDGVEFEATALESGKWWISDVRKLDYIKAVQDDLSNFLSVKHYQWDMFEISYKHAPLLVWVAKIETDEDGPFSIYYKGDYRFHTRKSKQGWEAKSVRVMNPEIIDERLVSFIGARLEKAV</sequence>
<keyword evidence="2" id="KW-1185">Reference proteome</keyword>